<feature type="transmembrane region" description="Helical" evidence="3">
    <location>
        <begin position="44"/>
        <end position="65"/>
    </location>
</feature>
<dbReference type="FunFam" id="3.30.70.270:FF:000001">
    <property type="entry name" value="Diguanylate cyclase domain protein"/>
    <property type="match status" value="1"/>
</dbReference>
<feature type="transmembrane region" description="Helical" evidence="3">
    <location>
        <begin position="102"/>
        <end position="122"/>
    </location>
</feature>
<dbReference type="PANTHER" id="PTHR45138:SF9">
    <property type="entry name" value="DIGUANYLATE CYCLASE DGCM-RELATED"/>
    <property type="match status" value="1"/>
</dbReference>
<dbReference type="EC" id="2.7.7.65" evidence="1"/>
<evidence type="ECO:0000256" key="3">
    <source>
        <dbReference type="SAM" id="Phobius"/>
    </source>
</evidence>
<feature type="transmembrane region" description="Helical" evidence="3">
    <location>
        <begin position="175"/>
        <end position="198"/>
    </location>
</feature>
<dbReference type="InterPro" id="IPR000160">
    <property type="entry name" value="GGDEF_dom"/>
</dbReference>
<dbReference type="InterPro" id="IPR050469">
    <property type="entry name" value="Diguanylate_Cyclase"/>
</dbReference>
<dbReference type="Pfam" id="PF00990">
    <property type="entry name" value="GGDEF"/>
    <property type="match status" value="1"/>
</dbReference>
<sequence length="398" mass="44088">MATVSLEAIDRQIARGFPALRFSPAVEAEFLQEYVANRVKLTPFWAVVGTLIYDAVFIGDATMMADVFDKLLIVRFGIFTPFAIISVLAVRRWRTALNYELLSLGIGTLSILLPMSVAIYSQSPYMFVYQNGNVAAFLFFVIALRPRFHIVVIGLTLMCGVLLKTAKLNGSFDDITYSGLISFYITIAIFLALSAYFLEHTDRLNFLNRLRAGLLQQQLEHNAARDELSGLLNRRSLVQVATDMWKGKTPAKRVCAIMLDIDDFKLYNDVHGHLEGDECLRTVSQCIRDNAGEKGFAFRYGGEEMLVLLPNTDVDDACATAEAIRQSIECMNIPHLGKGRGQVTTASLGVAEGLTATVSLEDLLNRADAALYEAKRSGRNRVCVSGSAQLDLEFAREN</sequence>
<dbReference type="NCBIfam" id="TIGR00254">
    <property type="entry name" value="GGDEF"/>
    <property type="match status" value="1"/>
</dbReference>
<feature type="transmembrane region" description="Helical" evidence="3">
    <location>
        <begin position="134"/>
        <end position="163"/>
    </location>
</feature>
<comment type="caution">
    <text evidence="5">The sequence shown here is derived from an EMBL/GenBank/DDBJ whole genome shotgun (WGS) entry which is preliminary data.</text>
</comment>
<comment type="catalytic activity">
    <reaction evidence="2">
        <text>2 GTP = 3',3'-c-di-GMP + 2 diphosphate</text>
        <dbReference type="Rhea" id="RHEA:24898"/>
        <dbReference type="ChEBI" id="CHEBI:33019"/>
        <dbReference type="ChEBI" id="CHEBI:37565"/>
        <dbReference type="ChEBI" id="CHEBI:58805"/>
        <dbReference type="EC" id="2.7.7.65"/>
    </reaction>
</comment>
<protein>
    <recommendedName>
        <fullName evidence="1">diguanylate cyclase</fullName>
        <ecNumber evidence="1">2.7.7.65</ecNumber>
    </recommendedName>
</protein>
<dbReference type="GO" id="GO:1902201">
    <property type="term" value="P:negative regulation of bacterial-type flagellum-dependent cell motility"/>
    <property type="evidence" value="ECO:0007669"/>
    <property type="project" value="TreeGrafter"/>
</dbReference>
<evidence type="ECO:0000259" key="4">
    <source>
        <dbReference type="PROSITE" id="PS50887"/>
    </source>
</evidence>
<gene>
    <name evidence="5" type="ORF">DXT89_17600</name>
</gene>
<dbReference type="PANTHER" id="PTHR45138">
    <property type="entry name" value="REGULATORY COMPONENTS OF SENSORY TRANSDUCTION SYSTEM"/>
    <property type="match status" value="1"/>
</dbReference>
<dbReference type="SMART" id="SM00267">
    <property type="entry name" value="GGDEF"/>
    <property type="match status" value="1"/>
</dbReference>
<dbReference type="CDD" id="cd01949">
    <property type="entry name" value="GGDEF"/>
    <property type="match status" value="1"/>
</dbReference>
<keyword evidence="3" id="KW-1133">Transmembrane helix</keyword>
<keyword evidence="3" id="KW-0812">Transmembrane</keyword>
<dbReference type="InterPro" id="IPR029787">
    <property type="entry name" value="Nucleotide_cyclase"/>
</dbReference>
<keyword evidence="3" id="KW-0472">Membrane</keyword>
<dbReference type="OrthoDB" id="9759607at2"/>
<proteinExistence type="predicted"/>
<feature type="domain" description="GGDEF" evidence="4">
    <location>
        <begin position="252"/>
        <end position="387"/>
    </location>
</feature>
<accession>A0A368NTV9</accession>
<dbReference type="InterPro" id="IPR043128">
    <property type="entry name" value="Rev_trsase/Diguanyl_cyclase"/>
</dbReference>
<evidence type="ECO:0000313" key="5">
    <source>
        <dbReference type="EMBL" id="KAA3525861.1"/>
    </source>
</evidence>
<evidence type="ECO:0000313" key="6">
    <source>
        <dbReference type="Proteomes" id="UP000436911"/>
    </source>
</evidence>
<dbReference type="AlphaFoldDB" id="A0A368NTV9"/>
<dbReference type="EMBL" id="QUSG01000009">
    <property type="protein sequence ID" value="KAA3525861.1"/>
    <property type="molecule type" value="Genomic_DNA"/>
</dbReference>
<dbReference type="Gene3D" id="3.30.70.270">
    <property type="match status" value="1"/>
</dbReference>
<reference evidence="5 6" key="1">
    <citation type="submission" date="2018-08" db="EMBL/GenBank/DDBJ databases">
        <title>Genome sequencing of Agrobacterium vitis strain ICMP 10754.</title>
        <authorList>
            <person name="Visnovsky S.B."/>
            <person name="Pitman A.R."/>
        </authorList>
    </citation>
    <scope>NUCLEOTIDE SEQUENCE [LARGE SCALE GENOMIC DNA]</scope>
    <source>
        <strain evidence="5 6">ICMP 10754</strain>
    </source>
</reference>
<dbReference type="GO" id="GO:0052621">
    <property type="term" value="F:diguanylate cyclase activity"/>
    <property type="evidence" value="ECO:0007669"/>
    <property type="project" value="UniProtKB-EC"/>
</dbReference>
<evidence type="ECO:0000256" key="1">
    <source>
        <dbReference type="ARBA" id="ARBA00012528"/>
    </source>
</evidence>
<organism evidence="5 6">
    <name type="scientific">Agrobacterium vitis</name>
    <name type="common">Rhizobium vitis</name>
    <dbReference type="NCBI Taxonomy" id="373"/>
    <lineage>
        <taxon>Bacteria</taxon>
        <taxon>Pseudomonadati</taxon>
        <taxon>Pseudomonadota</taxon>
        <taxon>Alphaproteobacteria</taxon>
        <taxon>Hyphomicrobiales</taxon>
        <taxon>Rhizobiaceae</taxon>
        <taxon>Rhizobium/Agrobacterium group</taxon>
        <taxon>Agrobacterium</taxon>
    </lineage>
</organism>
<dbReference type="GeneID" id="60682653"/>
<dbReference type="SUPFAM" id="SSF55073">
    <property type="entry name" value="Nucleotide cyclase"/>
    <property type="match status" value="1"/>
</dbReference>
<dbReference type="PROSITE" id="PS50887">
    <property type="entry name" value="GGDEF"/>
    <property type="match status" value="1"/>
</dbReference>
<evidence type="ECO:0000256" key="2">
    <source>
        <dbReference type="ARBA" id="ARBA00034247"/>
    </source>
</evidence>
<dbReference type="GO" id="GO:0043709">
    <property type="term" value="P:cell adhesion involved in single-species biofilm formation"/>
    <property type="evidence" value="ECO:0007669"/>
    <property type="project" value="TreeGrafter"/>
</dbReference>
<feature type="transmembrane region" description="Helical" evidence="3">
    <location>
        <begin position="71"/>
        <end position="90"/>
    </location>
</feature>
<dbReference type="GO" id="GO:0005886">
    <property type="term" value="C:plasma membrane"/>
    <property type="evidence" value="ECO:0007669"/>
    <property type="project" value="TreeGrafter"/>
</dbReference>
<dbReference type="RefSeq" id="WP_060715515.1">
    <property type="nucleotide sequence ID" value="NZ_CP055265.1"/>
</dbReference>
<dbReference type="Proteomes" id="UP000436911">
    <property type="component" value="Unassembled WGS sequence"/>
</dbReference>
<name>A0A368NTV9_AGRVI</name>